<dbReference type="OrthoDB" id="3222at2759"/>
<evidence type="ECO:0000256" key="3">
    <source>
        <dbReference type="ARBA" id="ARBA00022448"/>
    </source>
</evidence>
<dbReference type="STRING" id="188477.A0A433TA60"/>
<evidence type="ECO:0000256" key="5">
    <source>
        <dbReference type="ARBA" id="ARBA00022989"/>
    </source>
</evidence>
<dbReference type="PROSITE" id="PS00221">
    <property type="entry name" value="MIP"/>
    <property type="match status" value="1"/>
</dbReference>
<dbReference type="EMBL" id="RQTK01000508">
    <property type="protein sequence ID" value="RUS78459.1"/>
    <property type="molecule type" value="Genomic_DNA"/>
</dbReference>
<evidence type="ECO:0000256" key="8">
    <source>
        <dbReference type="SAM" id="Phobius"/>
    </source>
</evidence>
<feature type="transmembrane region" description="Helical" evidence="8">
    <location>
        <begin position="176"/>
        <end position="200"/>
    </location>
</feature>
<protein>
    <recommendedName>
        <fullName evidence="11">Aquaporin-3</fullName>
    </recommendedName>
</protein>
<dbReference type="NCBIfam" id="TIGR00861">
    <property type="entry name" value="MIP"/>
    <property type="match status" value="1"/>
</dbReference>
<dbReference type="Gene3D" id="1.20.1080.10">
    <property type="entry name" value="Glycerol uptake facilitator protein"/>
    <property type="match status" value="1"/>
</dbReference>
<dbReference type="GO" id="GO:0016323">
    <property type="term" value="C:basolateral plasma membrane"/>
    <property type="evidence" value="ECO:0007669"/>
    <property type="project" value="TreeGrafter"/>
</dbReference>
<dbReference type="InterPro" id="IPR022357">
    <property type="entry name" value="MIP_CS"/>
</dbReference>
<dbReference type="Pfam" id="PF00230">
    <property type="entry name" value="MIP"/>
    <property type="match status" value="1"/>
</dbReference>
<keyword evidence="6 8" id="KW-0472">Membrane</keyword>
<dbReference type="PANTHER" id="PTHR43829:SF9">
    <property type="entry name" value="AQUAPORIN-9"/>
    <property type="match status" value="1"/>
</dbReference>
<evidence type="ECO:0000256" key="6">
    <source>
        <dbReference type="ARBA" id="ARBA00023136"/>
    </source>
</evidence>
<comment type="caution">
    <text evidence="9">The sequence shown here is derived from an EMBL/GenBank/DDBJ whole genome shotgun (WGS) entry which is preliminary data.</text>
</comment>
<dbReference type="PRINTS" id="PR00783">
    <property type="entry name" value="MINTRINSICP"/>
</dbReference>
<feature type="transmembrane region" description="Helical" evidence="8">
    <location>
        <begin position="95"/>
        <end position="113"/>
    </location>
</feature>
<feature type="transmembrane region" description="Helical" evidence="8">
    <location>
        <begin position="20"/>
        <end position="39"/>
    </location>
</feature>
<dbReference type="FunFam" id="1.20.1080.10:FF:000064">
    <property type="entry name" value="Uncharacterized protein"/>
    <property type="match status" value="1"/>
</dbReference>
<sequence length="293" mass="31315">MSARPFLANTIVKEALAEFLGTATLMVFGIGSVAQFVLSEGKTGTPDQIRWSWGLGVTFGVYVAGGISGGHLNPAVTLTLCLFKRVPWAKLLPYWLGQYLGSFIAACLVYLVYYDALGEFKGGNQTLETAGIFSTYPQDYLSVANGLGDQIFGTAVLMLLVLAITDQNNMAPSKGYVPVLVGLVVVVIGMTFSQNCGYAINPARDLSPRLFTLVAGWGKKVFSVNNYKWFWIPILGPHIGAVLGGGIYELCIGLRLPCIERQDQESAGEDGIGDTPESANVVGISGDKDVNSI</sequence>
<name>A0A433TA60_ELYCH</name>
<evidence type="ECO:0000256" key="7">
    <source>
        <dbReference type="RuleBase" id="RU000477"/>
    </source>
</evidence>
<organism evidence="9 10">
    <name type="scientific">Elysia chlorotica</name>
    <name type="common">Eastern emerald elysia</name>
    <name type="synonym">Sea slug</name>
    <dbReference type="NCBI Taxonomy" id="188477"/>
    <lineage>
        <taxon>Eukaryota</taxon>
        <taxon>Metazoa</taxon>
        <taxon>Spiralia</taxon>
        <taxon>Lophotrochozoa</taxon>
        <taxon>Mollusca</taxon>
        <taxon>Gastropoda</taxon>
        <taxon>Heterobranchia</taxon>
        <taxon>Euthyneura</taxon>
        <taxon>Panpulmonata</taxon>
        <taxon>Sacoglossa</taxon>
        <taxon>Placobranchoidea</taxon>
        <taxon>Plakobranchidae</taxon>
        <taxon>Elysia</taxon>
    </lineage>
</organism>
<feature type="transmembrane region" description="Helical" evidence="8">
    <location>
        <begin position="143"/>
        <end position="164"/>
    </location>
</feature>
<evidence type="ECO:0000256" key="2">
    <source>
        <dbReference type="ARBA" id="ARBA00006175"/>
    </source>
</evidence>
<feature type="transmembrane region" description="Helical" evidence="8">
    <location>
        <begin position="59"/>
        <end position="83"/>
    </location>
</feature>
<comment type="similarity">
    <text evidence="2 7">Belongs to the MIP/aquaporin (TC 1.A.8) family.</text>
</comment>
<feature type="transmembrane region" description="Helical" evidence="8">
    <location>
        <begin position="229"/>
        <end position="251"/>
    </location>
</feature>
<dbReference type="PANTHER" id="PTHR43829">
    <property type="entry name" value="AQUAPORIN OR AQUAGLYCEROPORIN RELATED"/>
    <property type="match status" value="1"/>
</dbReference>
<evidence type="ECO:0000256" key="1">
    <source>
        <dbReference type="ARBA" id="ARBA00004141"/>
    </source>
</evidence>
<comment type="subcellular location">
    <subcellularLocation>
        <location evidence="1">Membrane</location>
        <topology evidence="1">Multi-pass membrane protein</topology>
    </subcellularLocation>
</comment>
<evidence type="ECO:0008006" key="11">
    <source>
        <dbReference type="Google" id="ProtNLM"/>
    </source>
</evidence>
<dbReference type="SUPFAM" id="SSF81338">
    <property type="entry name" value="Aquaporin-like"/>
    <property type="match status" value="1"/>
</dbReference>
<dbReference type="AlphaFoldDB" id="A0A433TA60"/>
<keyword evidence="5 8" id="KW-1133">Transmembrane helix</keyword>
<dbReference type="InterPro" id="IPR000425">
    <property type="entry name" value="MIP"/>
</dbReference>
<proteinExistence type="inferred from homology"/>
<evidence type="ECO:0000313" key="9">
    <source>
        <dbReference type="EMBL" id="RUS78459.1"/>
    </source>
</evidence>
<dbReference type="GO" id="GO:0015250">
    <property type="term" value="F:water channel activity"/>
    <property type="evidence" value="ECO:0007669"/>
    <property type="project" value="TreeGrafter"/>
</dbReference>
<dbReference type="CDD" id="cd00333">
    <property type="entry name" value="MIP"/>
    <property type="match status" value="1"/>
</dbReference>
<gene>
    <name evidence="9" type="ORF">EGW08_013782</name>
</gene>
<evidence type="ECO:0000313" key="10">
    <source>
        <dbReference type="Proteomes" id="UP000271974"/>
    </source>
</evidence>
<keyword evidence="3 7" id="KW-0813">Transport</keyword>
<dbReference type="InterPro" id="IPR023271">
    <property type="entry name" value="Aquaporin-like"/>
</dbReference>
<accession>A0A433TA60</accession>
<reference evidence="9 10" key="1">
    <citation type="submission" date="2019-01" db="EMBL/GenBank/DDBJ databases">
        <title>A draft genome assembly of the solar-powered sea slug Elysia chlorotica.</title>
        <authorList>
            <person name="Cai H."/>
            <person name="Li Q."/>
            <person name="Fang X."/>
            <person name="Li J."/>
            <person name="Curtis N.E."/>
            <person name="Altenburger A."/>
            <person name="Shibata T."/>
            <person name="Feng M."/>
            <person name="Maeda T."/>
            <person name="Schwartz J.A."/>
            <person name="Shigenobu S."/>
            <person name="Lundholm N."/>
            <person name="Nishiyama T."/>
            <person name="Yang H."/>
            <person name="Hasebe M."/>
            <person name="Li S."/>
            <person name="Pierce S.K."/>
            <person name="Wang J."/>
        </authorList>
    </citation>
    <scope>NUCLEOTIDE SEQUENCE [LARGE SCALE GENOMIC DNA]</scope>
    <source>
        <strain evidence="9">EC2010</strain>
        <tissue evidence="9">Whole organism of an adult</tissue>
    </source>
</reference>
<dbReference type="Proteomes" id="UP000271974">
    <property type="component" value="Unassembled WGS sequence"/>
</dbReference>
<evidence type="ECO:0000256" key="4">
    <source>
        <dbReference type="ARBA" id="ARBA00022692"/>
    </source>
</evidence>
<keyword evidence="4 7" id="KW-0812">Transmembrane</keyword>
<dbReference type="GO" id="GO:0015254">
    <property type="term" value="F:glycerol channel activity"/>
    <property type="evidence" value="ECO:0007669"/>
    <property type="project" value="TreeGrafter"/>
</dbReference>
<dbReference type="InterPro" id="IPR050363">
    <property type="entry name" value="MIP/Aquaporin"/>
</dbReference>
<keyword evidence="10" id="KW-1185">Reference proteome</keyword>